<organism evidence="1 2">
    <name type="scientific">Flammeovirga yaeyamensis</name>
    <dbReference type="NCBI Taxonomy" id="367791"/>
    <lineage>
        <taxon>Bacteria</taxon>
        <taxon>Pseudomonadati</taxon>
        <taxon>Bacteroidota</taxon>
        <taxon>Cytophagia</taxon>
        <taxon>Cytophagales</taxon>
        <taxon>Flammeovirgaceae</taxon>
        <taxon>Flammeovirga</taxon>
    </lineage>
</organism>
<dbReference type="AlphaFoldDB" id="A0AAX1N607"/>
<evidence type="ECO:0000313" key="2">
    <source>
        <dbReference type="Proteomes" id="UP000678679"/>
    </source>
</evidence>
<dbReference type="KEGG" id="fya:KMW28_19730"/>
<dbReference type="RefSeq" id="WP_169667254.1">
    <property type="nucleotide sequence ID" value="NZ_CP076132.1"/>
</dbReference>
<gene>
    <name evidence="1" type="ORF">KMW28_19730</name>
</gene>
<sequence>MRFLQIIFSLLFTLSIGVLFGSVKNHQTLNKVVDDHQMEVLKDGVLVEKYTEGNVLFSLSQ</sequence>
<accession>A0AAX1N607</accession>
<protein>
    <submittedName>
        <fullName evidence="1">Uncharacterized protein</fullName>
    </submittedName>
</protein>
<dbReference type="Proteomes" id="UP000678679">
    <property type="component" value="Chromosome 1"/>
</dbReference>
<proteinExistence type="predicted"/>
<reference evidence="1 2" key="1">
    <citation type="submission" date="2021-05" db="EMBL/GenBank/DDBJ databases">
        <title>Comparative genomic studies on the polysaccharide-degrading batcterial strains of the Flammeovirga genus.</title>
        <authorList>
            <person name="Zewei F."/>
            <person name="Zheng Z."/>
            <person name="Yu L."/>
            <person name="Ruyue G."/>
            <person name="Yanhong M."/>
            <person name="Yuanyuan C."/>
            <person name="Jingyan G."/>
            <person name="Wenjun H."/>
        </authorList>
    </citation>
    <scope>NUCLEOTIDE SEQUENCE [LARGE SCALE GENOMIC DNA]</scope>
    <source>
        <strain evidence="1 2">NBRC:100898</strain>
    </source>
</reference>
<evidence type="ECO:0000313" key="1">
    <source>
        <dbReference type="EMBL" id="QWG01841.1"/>
    </source>
</evidence>
<dbReference type="EMBL" id="CP076132">
    <property type="protein sequence ID" value="QWG01841.1"/>
    <property type="molecule type" value="Genomic_DNA"/>
</dbReference>
<keyword evidence="2" id="KW-1185">Reference proteome</keyword>
<name>A0AAX1N607_9BACT</name>